<keyword evidence="3" id="KW-1185">Reference proteome</keyword>
<dbReference type="AlphaFoldDB" id="A0A4Y3R9D9"/>
<dbReference type="InterPro" id="IPR049244">
    <property type="entry name" value="DUF6879"/>
</dbReference>
<comment type="caution">
    <text evidence="2">The sequence shown here is derived from an EMBL/GenBank/DDBJ whole genome shotgun (WGS) entry which is preliminary data.</text>
</comment>
<protein>
    <recommendedName>
        <fullName evidence="1">DUF6879 domain-containing protein</fullName>
    </recommendedName>
</protein>
<dbReference type="EMBL" id="BJMM01000096">
    <property type="protein sequence ID" value="GEB54262.1"/>
    <property type="molecule type" value="Genomic_DNA"/>
</dbReference>
<dbReference type="OrthoDB" id="4562627at2"/>
<evidence type="ECO:0000313" key="2">
    <source>
        <dbReference type="EMBL" id="GEB54262.1"/>
    </source>
</evidence>
<reference evidence="2 3" key="1">
    <citation type="submission" date="2019-06" db="EMBL/GenBank/DDBJ databases">
        <title>Whole genome shotgun sequence of Streptomyces cacaoi subsp. cacaoi NBRC 12748.</title>
        <authorList>
            <person name="Hosoyama A."/>
            <person name="Uohara A."/>
            <person name="Ohji S."/>
            <person name="Ichikawa N."/>
        </authorList>
    </citation>
    <scope>NUCLEOTIDE SEQUENCE [LARGE SCALE GENOMIC DNA]</scope>
    <source>
        <strain evidence="2 3">NBRC 12748</strain>
    </source>
</reference>
<feature type="domain" description="DUF6879" evidence="1">
    <location>
        <begin position="10"/>
        <end position="169"/>
    </location>
</feature>
<evidence type="ECO:0000259" key="1">
    <source>
        <dbReference type="Pfam" id="PF21806"/>
    </source>
</evidence>
<dbReference type="Pfam" id="PF21806">
    <property type="entry name" value="DUF6879"/>
    <property type="match status" value="1"/>
</dbReference>
<gene>
    <name evidence="2" type="ORF">SCA03_68130</name>
</gene>
<name>A0A4Y3R9D9_STRCI</name>
<evidence type="ECO:0000313" key="3">
    <source>
        <dbReference type="Proteomes" id="UP000319210"/>
    </source>
</evidence>
<dbReference type="Proteomes" id="UP000319210">
    <property type="component" value="Unassembled WGS sequence"/>
</dbReference>
<sequence length="172" mass="20006">MKPPAREPLSHTRRSALHLEVRDTYQSTDPDFLAWREGRRTFTPGNRADWWEGWHDVVHAATCRGVSVRRARVVSEPLTEYVRWEYAYTVTNLAAGEQVRWLPRRSARDLAVPAVDYWVFDGELVLFHHFSGDGALIEREYVTDPALAAWCTSAFHEVWERATPHEEYKPVD</sequence>
<organism evidence="2 3">
    <name type="scientific">Streptomyces cacaoi</name>
    <dbReference type="NCBI Taxonomy" id="1898"/>
    <lineage>
        <taxon>Bacteria</taxon>
        <taxon>Bacillati</taxon>
        <taxon>Actinomycetota</taxon>
        <taxon>Actinomycetes</taxon>
        <taxon>Kitasatosporales</taxon>
        <taxon>Streptomycetaceae</taxon>
        <taxon>Streptomyces</taxon>
    </lineage>
</organism>
<dbReference type="RefSeq" id="WP_030874412.1">
    <property type="nucleotide sequence ID" value="NZ_BJMM01000096.1"/>
</dbReference>
<proteinExistence type="predicted"/>
<accession>A0A4Y3R9D9</accession>